<sequence>MGEPIKIISEALFALIRVKVPFDRLNAFWLYDGAYYWSIELGDGGTSNKRQRLPYCPAELAATDVRVAKCIRQLLLRSAGALFLLQLLCQDHVTHSVRGLMTRQEGYAEGQSYIGSQIQEPSVLVKEPSDENKGKHHKPVKTSSPVDAMNQAQVPKSDYDHHLTANYSERFPWEQAKLLNQLSKSDNSLVLLIGGIPIVVLTTLSAIMAIDSHKPSQQGTITRRMTTIEEMEGTDVLCSDKTRTLTLNKLIIDRNLIKLSINGMEEEHVILLTAGASRIENQDSIDAAILIWRCDPRYRLSEYRFELVFQVWPPSTIVHPSETRQDLDAEDVENTTQQDLASPQPCLVYLEHWREVWSTLEHACRTVIECADLWKDCGKPILLQEHSLSAASATDLPEFSQGPYA</sequence>
<keyword evidence="3" id="KW-0812">Transmembrane</keyword>
<dbReference type="Proteomes" id="UP000288805">
    <property type="component" value="Unassembled WGS sequence"/>
</dbReference>
<dbReference type="Gene3D" id="1.20.1110.10">
    <property type="entry name" value="Calcium-transporting ATPase, transmembrane domain"/>
    <property type="match status" value="1"/>
</dbReference>
<accession>A0A438BYA8</accession>
<keyword evidence="3" id="KW-0472">Membrane</keyword>
<gene>
    <name evidence="4" type="primary">AHA4_1</name>
    <name evidence="4" type="ORF">CK203_101970</name>
</gene>
<keyword evidence="1" id="KW-0460">Magnesium</keyword>
<feature type="transmembrane region" description="Helical" evidence="3">
    <location>
        <begin position="189"/>
        <end position="210"/>
    </location>
</feature>
<dbReference type="Gene3D" id="3.40.1110.10">
    <property type="entry name" value="Calcium-transporting ATPase, cytoplasmic domain N"/>
    <property type="match status" value="1"/>
</dbReference>
<dbReference type="InterPro" id="IPR023214">
    <property type="entry name" value="HAD_sf"/>
</dbReference>
<evidence type="ECO:0000313" key="5">
    <source>
        <dbReference type="Proteomes" id="UP000288805"/>
    </source>
</evidence>
<dbReference type="AlphaFoldDB" id="A0A438BYA8"/>
<name>A0A438BYA8_VITVI</name>
<evidence type="ECO:0000256" key="1">
    <source>
        <dbReference type="ARBA" id="ARBA00022842"/>
    </source>
</evidence>
<keyword evidence="3" id="KW-1133">Transmembrane helix</keyword>
<reference evidence="4 5" key="1">
    <citation type="journal article" date="2018" name="PLoS Genet.">
        <title>Population sequencing reveals clonal diversity and ancestral inbreeding in the grapevine cultivar Chardonnay.</title>
        <authorList>
            <person name="Roach M.J."/>
            <person name="Johnson D.L."/>
            <person name="Bohlmann J."/>
            <person name="van Vuuren H.J."/>
            <person name="Jones S.J."/>
            <person name="Pretorius I.S."/>
            <person name="Schmidt S.A."/>
            <person name="Borneman A.R."/>
        </authorList>
    </citation>
    <scope>NUCLEOTIDE SEQUENCE [LARGE SCALE GENOMIC DNA]</scope>
    <source>
        <strain evidence="5">cv. Chardonnay</strain>
        <tissue evidence="4">Leaf</tissue>
    </source>
</reference>
<proteinExistence type="predicted"/>
<organism evidence="4 5">
    <name type="scientific">Vitis vinifera</name>
    <name type="common">Grape</name>
    <dbReference type="NCBI Taxonomy" id="29760"/>
    <lineage>
        <taxon>Eukaryota</taxon>
        <taxon>Viridiplantae</taxon>
        <taxon>Streptophyta</taxon>
        <taxon>Embryophyta</taxon>
        <taxon>Tracheophyta</taxon>
        <taxon>Spermatophyta</taxon>
        <taxon>Magnoliopsida</taxon>
        <taxon>eudicotyledons</taxon>
        <taxon>Gunneridae</taxon>
        <taxon>Pentapetalae</taxon>
        <taxon>rosids</taxon>
        <taxon>Vitales</taxon>
        <taxon>Vitaceae</taxon>
        <taxon>Viteae</taxon>
        <taxon>Vitis</taxon>
    </lineage>
</organism>
<dbReference type="GO" id="GO:0000166">
    <property type="term" value="F:nucleotide binding"/>
    <property type="evidence" value="ECO:0007669"/>
    <property type="project" value="InterPro"/>
</dbReference>
<dbReference type="PANTHER" id="PTHR42861">
    <property type="entry name" value="CALCIUM-TRANSPORTING ATPASE"/>
    <property type="match status" value="1"/>
</dbReference>
<dbReference type="EMBL" id="QGNW01002592">
    <property type="protein sequence ID" value="RVW15979.1"/>
    <property type="molecule type" value="Genomic_DNA"/>
</dbReference>
<evidence type="ECO:0000256" key="3">
    <source>
        <dbReference type="SAM" id="Phobius"/>
    </source>
</evidence>
<comment type="caution">
    <text evidence="4">The sequence shown here is derived from an EMBL/GenBank/DDBJ whole genome shotgun (WGS) entry which is preliminary data.</text>
</comment>
<evidence type="ECO:0000256" key="2">
    <source>
        <dbReference type="SAM" id="MobiDB-lite"/>
    </source>
</evidence>
<evidence type="ECO:0000313" key="4">
    <source>
        <dbReference type="EMBL" id="RVW15979.1"/>
    </source>
</evidence>
<protein>
    <submittedName>
        <fullName evidence="4">ATPase 4, plasma membrane-type</fullName>
    </submittedName>
</protein>
<dbReference type="Gene3D" id="3.40.50.1000">
    <property type="entry name" value="HAD superfamily/HAD-like"/>
    <property type="match status" value="1"/>
</dbReference>
<feature type="region of interest" description="Disordered" evidence="2">
    <location>
        <begin position="124"/>
        <end position="143"/>
    </location>
</feature>
<dbReference type="InterPro" id="IPR023299">
    <property type="entry name" value="ATPase_P-typ_cyto_dom_N"/>
</dbReference>